<name>A0ABT7B726_9CYAN</name>
<evidence type="ECO:0000256" key="2">
    <source>
        <dbReference type="ARBA" id="ARBA00010742"/>
    </source>
</evidence>
<dbReference type="EMBL" id="JAQOSO010000055">
    <property type="protein sequence ID" value="MDJ1174351.1"/>
    <property type="molecule type" value="Genomic_DNA"/>
</dbReference>
<sequence length="316" mass="34311">MKLKNLLFLPLLLLMACGSQEMGSNSNSREAIAACPPRMTLAVTDIVGEERLKNEFGAFQTALGEILGIPIDLFPMNDRVTAVPALLFERIDLALAGPSEYVLLKANADAIPLVGITRSGYHTVIVSNANSGIETLEQLKGKTLGIREEGSTASHLGALKILAGMGLKPNEDFKVEIIGSDRGLVVLKEGQLDAWSDGNPHYQRALGKYNLQASDFTLISEGDPLPNDLIVANPSLDAKCITALQARIVENERRLIDAIIASPANQKYAQSRMVAAQDEDYDLIREGYQAIGQEDLLSPTEESVIIHETTQENMEK</sequence>
<evidence type="ECO:0000256" key="3">
    <source>
        <dbReference type="ARBA" id="ARBA00022729"/>
    </source>
</evidence>
<comment type="subcellular location">
    <subcellularLocation>
        <location evidence="1">Periplasm</location>
    </subcellularLocation>
</comment>
<evidence type="ECO:0000313" key="6">
    <source>
        <dbReference type="Proteomes" id="UP001235849"/>
    </source>
</evidence>
<keyword evidence="3 4" id="KW-0732">Signal</keyword>
<keyword evidence="6" id="KW-1185">Reference proteome</keyword>
<evidence type="ECO:0000313" key="5">
    <source>
        <dbReference type="EMBL" id="MDJ1174351.1"/>
    </source>
</evidence>
<comment type="caution">
    <text evidence="5">The sequence shown here is derived from an EMBL/GenBank/DDBJ whole genome shotgun (WGS) entry which is preliminary data.</text>
</comment>
<reference evidence="5 6" key="1">
    <citation type="submission" date="2023-01" db="EMBL/GenBank/DDBJ databases">
        <title>Novel diversity within Roseofilum (Cyanobacteria; Desertifilaceae) from marine benthic mats with descriptions of four novel species.</title>
        <authorList>
            <person name="Wang Y."/>
            <person name="Berthold D.E."/>
            <person name="Hu J."/>
            <person name="Lefler F.W."/>
            <person name="Laughinghouse H.D. IV."/>
        </authorList>
    </citation>
    <scope>NUCLEOTIDE SEQUENCE [LARGE SCALE GENOMIC DNA]</scope>
    <source>
        <strain evidence="5 6">BLCC-M114</strain>
    </source>
</reference>
<dbReference type="PANTHER" id="PTHR30024">
    <property type="entry name" value="ALIPHATIC SULFONATES-BINDING PROTEIN-RELATED"/>
    <property type="match status" value="1"/>
</dbReference>
<feature type="signal peptide" evidence="4">
    <location>
        <begin position="1"/>
        <end position="21"/>
    </location>
</feature>
<dbReference type="PROSITE" id="PS51257">
    <property type="entry name" value="PROKAR_LIPOPROTEIN"/>
    <property type="match status" value="1"/>
</dbReference>
<feature type="chain" id="PRO_5047295622" evidence="4">
    <location>
        <begin position="22"/>
        <end position="316"/>
    </location>
</feature>
<dbReference type="Gene3D" id="3.40.190.10">
    <property type="entry name" value="Periplasmic binding protein-like II"/>
    <property type="match status" value="2"/>
</dbReference>
<dbReference type="PANTHER" id="PTHR30024:SF47">
    <property type="entry name" value="TAURINE-BINDING PERIPLASMIC PROTEIN"/>
    <property type="match status" value="1"/>
</dbReference>
<gene>
    <name evidence="5" type="ORF">PMG25_09640</name>
</gene>
<dbReference type="SUPFAM" id="SSF53850">
    <property type="entry name" value="Periplasmic binding protein-like II"/>
    <property type="match status" value="1"/>
</dbReference>
<comment type="similarity">
    <text evidence="2">Belongs to the bacterial solute-binding protein SsuA/TauA family.</text>
</comment>
<organism evidence="5 6">
    <name type="scientific">Roseofilum capinflatum BLCC-M114</name>
    <dbReference type="NCBI Taxonomy" id="3022440"/>
    <lineage>
        <taxon>Bacteria</taxon>
        <taxon>Bacillati</taxon>
        <taxon>Cyanobacteriota</taxon>
        <taxon>Cyanophyceae</taxon>
        <taxon>Desertifilales</taxon>
        <taxon>Desertifilaceae</taxon>
        <taxon>Roseofilum</taxon>
        <taxon>Roseofilum capinflatum</taxon>
    </lineage>
</organism>
<accession>A0ABT7B726</accession>
<dbReference type="RefSeq" id="WP_283766682.1">
    <property type="nucleotide sequence ID" value="NZ_JAQOSO010000055.1"/>
</dbReference>
<proteinExistence type="inferred from homology"/>
<protein>
    <submittedName>
        <fullName evidence="5">PhnD/SsuA/transferrin family substrate-binding protein</fullName>
    </submittedName>
</protein>
<dbReference type="Proteomes" id="UP001235849">
    <property type="component" value="Unassembled WGS sequence"/>
</dbReference>
<dbReference type="Pfam" id="PF12974">
    <property type="entry name" value="Phosphonate-bd"/>
    <property type="match status" value="1"/>
</dbReference>
<evidence type="ECO:0000256" key="4">
    <source>
        <dbReference type="SAM" id="SignalP"/>
    </source>
</evidence>
<evidence type="ECO:0000256" key="1">
    <source>
        <dbReference type="ARBA" id="ARBA00004418"/>
    </source>
</evidence>